<evidence type="ECO:0000313" key="13">
    <source>
        <dbReference type="EMBL" id="KGN46093.1"/>
    </source>
</evidence>
<evidence type="ECO:0000256" key="11">
    <source>
        <dbReference type="SAM" id="Phobius"/>
    </source>
</evidence>
<keyword evidence="4 11" id="KW-1133">Transmembrane helix</keyword>
<dbReference type="Gene3D" id="2.170.150.80">
    <property type="entry name" value="NAC domain"/>
    <property type="match status" value="1"/>
</dbReference>
<proteinExistence type="predicted"/>
<feature type="transmembrane region" description="Helical" evidence="11">
    <location>
        <begin position="542"/>
        <end position="559"/>
    </location>
</feature>
<dbReference type="SUPFAM" id="SSF101941">
    <property type="entry name" value="NAC domain"/>
    <property type="match status" value="1"/>
</dbReference>
<gene>
    <name evidence="13" type="ORF">Csa_6G052680</name>
</gene>
<dbReference type="OrthoDB" id="1929298at2759"/>
<dbReference type="KEGG" id="csv:101217428"/>
<evidence type="ECO:0000256" key="5">
    <source>
        <dbReference type="ARBA" id="ARBA00023015"/>
    </source>
</evidence>
<dbReference type="OMA" id="ANQVDYQ"/>
<evidence type="ECO:0000256" key="6">
    <source>
        <dbReference type="ARBA" id="ARBA00023125"/>
    </source>
</evidence>
<comment type="subcellular location">
    <subcellularLocation>
        <location evidence="2">Membrane</location>
        <topology evidence="2">Single-pass membrane protein</topology>
    </subcellularLocation>
    <subcellularLocation>
        <location evidence="1">Nucleus</location>
    </subcellularLocation>
</comment>
<keyword evidence="6" id="KW-0238">DNA-binding</keyword>
<keyword evidence="14" id="KW-1185">Reference proteome</keyword>
<evidence type="ECO:0000259" key="12">
    <source>
        <dbReference type="PROSITE" id="PS51005"/>
    </source>
</evidence>
<dbReference type="EMBL" id="CM002927">
    <property type="protein sequence ID" value="KGN46093.1"/>
    <property type="molecule type" value="Genomic_DNA"/>
</dbReference>
<keyword evidence="8" id="KW-0010">Activator</keyword>
<keyword evidence="3 11" id="KW-0812">Transmembrane</keyword>
<name>A0A0A0K9G3_CUCSA</name>
<dbReference type="Gramene" id="KGN46093">
    <property type="protein sequence ID" value="KGN46093"/>
    <property type="gene ID" value="Csa_6G052680"/>
</dbReference>
<reference evidence="13 14" key="2">
    <citation type="journal article" date="2009" name="PLoS ONE">
        <title>An integrated genetic and cytogenetic map of the cucumber genome.</title>
        <authorList>
            <person name="Ren Y."/>
            <person name="Zhang Z."/>
            <person name="Liu J."/>
            <person name="Staub J.E."/>
            <person name="Han Y."/>
            <person name="Cheng Z."/>
            <person name="Li X."/>
            <person name="Lu J."/>
            <person name="Miao H."/>
            <person name="Kang H."/>
            <person name="Xie B."/>
            <person name="Gu X."/>
            <person name="Wang X."/>
            <person name="Du Y."/>
            <person name="Jin W."/>
            <person name="Huang S."/>
        </authorList>
    </citation>
    <scope>NUCLEOTIDE SEQUENCE [LARGE SCALE GENOMIC DNA]</scope>
    <source>
        <strain evidence="14">cv. 9930</strain>
    </source>
</reference>
<feature type="domain" description="NAC" evidence="12">
    <location>
        <begin position="16"/>
        <end position="166"/>
    </location>
</feature>
<dbReference type="eggNOG" id="ENOG502QT9T">
    <property type="taxonomic scope" value="Eukaryota"/>
</dbReference>
<keyword evidence="7 11" id="KW-0472">Membrane</keyword>
<dbReference type="InterPro" id="IPR003441">
    <property type="entry name" value="NAC-dom"/>
</dbReference>
<keyword evidence="5" id="KW-0805">Transcription regulation</keyword>
<dbReference type="GO" id="GO:0005634">
    <property type="term" value="C:nucleus"/>
    <property type="evidence" value="ECO:0007669"/>
    <property type="project" value="UniProtKB-SubCell"/>
</dbReference>
<reference evidence="13 14" key="1">
    <citation type="journal article" date="2009" name="Nat. Genet.">
        <title>The genome of the cucumber, Cucumis sativus L.</title>
        <authorList>
            <person name="Huang S."/>
            <person name="Li R."/>
            <person name="Zhang Z."/>
            <person name="Li L."/>
            <person name="Gu X."/>
            <person name="Fan W."/>
            <person name="Lucas W.J."/>
            <person name="Wang X."/>
            <person name="Xie B."/>
            <person name="Ni P."/>
            <person name="Ren Y."/>
            <person name="Zhu H."/>
            <person name="Li J."/>
            <person name="Lin K."/>
            <person name="Jin W."/>
            <person name="Fei Z."/>
            <person name="Li G."/>
            <person name="Staub J."/>
            <person name="Kilian A."/>
            <person name="van der Vossen E.A."/>
            <person name="Wu Y."/>
            <person name="Guo J."/>
            <person name="He J."/>
            <person name="Jia Z."/>
            <person name="Ren Y."/>
            <person name="Tian G."/>
            <person name="Lu Y."/>
            <person name="Ruan J."/>
            <person name="Qian W."/>
            <person name="Wang M."/>
            <person name="Huang Q."/>
            <person name="Li B."/>
            <person name="Xuan Z."/>
            <person name="Cao J."/>
            <person name="Asan"/>
            <person name="Wu Z."/>
            <person name="Zhang J."/>
            <person name="Cai Q."/>
            <person name="Bai Y."/>
            <person name="Zhao B."/>
            <person name="Han Y."/>
            <person name="Li Y."/>
            <person name="Li X."/>
            <person name="Wang S."/>
            <person name="Shi Q."/>
            <person name="Liu S."/>
            <person name="Cho W.K."/>
            <person name="Kim J.Y."/>
            <person name="Xu Y."/>
            <person name="Heller-Uszynska K."/>
            <person name="Miao H."/>
            <person name="Cheng Z."/>
            <person name="Zhang S."/>
            <person name="Wu J."/>
            <person name="Yang Y."/>
            <person name="Kang H."/>
            <person name="Li M."/>
            <person name="Liang H."/>
            <person name="Ren X."/>
            <person name="Shi Z."/>
            <person name="Wen M."/>
            <person name="Jian M."/>
            <person name="Yang H."/>
            <person name="Zhang G."/>
            <person name="Yang Z."/>
            <person name="Chen R."/>
            <person name="Liu S."/>
            <person name="Li J."/>
            <person name="Ma L."/>
            <person name="Liu H."/>
            <person name="Zhou Y."/>
            <person name="Zhao J."/>
            <person name="Fang X."/>
            <person name="Li G."/>
            <person name="Fang L."/>
            <person name="Li Y."/>
            <person name="Liu D."/>
            <person name="Zheng H."/>
            <person name="Zhang Y."/>
            <person name="Qin N."/>
            <person name="Li Z."/>
            <person name="Yang G."/>
            <person name="Yang S."/>
            <person name="Bolund L."/>
            <person name="Kristiansen K."/>
            <person name="Zheng H."/>
            <person name="Li S."/>
            <person name="Zhang X."/>
            <person name="Yang H."/>
            <person name="Wang J."/>
            <person name="Sun R."/>
            <person name="Zhang B."/>
            <person name="Jiang S."/>
            <person name="Wang J."/>
            <person name="Du Y."/>
            <person name="Li S."/>
        </authorList>
    </citation>
    <scope>NUCLEOTIDE SEQUENCE [LARGE SCALE GENOMIC DNA]</scope>
    <source>
        <strain evidence="14">cv. 9930</strain>
    </source>
</reference>
<dbReference type="Proteomes" id="UP000029981">
    <property type="component" value="Chromosome 6"/>
</dbReference>
<keyword evidence="9" id="KW-0804">Transcription</keyword>
<keyword evidence="10" id="KW-0539">Nucleus</keyword>
<dbReference type="Pfam" id="PF02365">
    <property type="entry name" value="NAM"/>
    <property type="match status" value="1"/>
</dbReference>
<evidence type="ECO:0000256" key="3">
    <source>
        <dbReference type="ARBA" id="ARBA00022692"/>
    </source>
</evidence>
<evidence type="ECO:0000256" key="9">
    <source>
        <dbReference type="ARBA" id="ARBA00023163"/>
    </source>
</evidence>
<evidence type="ECO:0000256" key="7">
    <source>
        <dbReference type="ARBA" id="ARBA00023136"/>
    </source>
</evidence>
<dbReference type="PANTHER" id="PTHR31744">
    <property type="entry name" value="PROTEIN CUP-SHAPED COTYLEDON 2-RELATED"/>
    <property type="match status" value="1"/>
</dbReference>
<evidence type="ECO:0000256" key="8">
    <source>
        <dbReference type="ARBA" id="ARBA00023159"/>
    </source>
</evidence>
<dbReference type="GO" id="GO:0016020">
    <property type="term" value="C:membrane"/>
    <property type="evidence" value="ECO:0007669"/>
    <property type="project" value="UniProtKB-SubCell"/>
</dbReference>
<evidence type="ECO:0000256" key="4">
    <source>
        <dbReference type="ARBA" id="ARBA00022989"/>
    </source>
</evidence>
<reference evidence="13 14" key="3">
    <citation type="journal article" date="2010" name="BMC Genomics">
        <title>Transcriptome sequencing and comparative analysis of cucumber flowers with different sex types.</title>
        <authorList>
            <person name="Guo S."/>
            <person name="Zheng Y."/>
            <person name="Joung J.G."/>
            <person name="Liu S."/>
            <person name="Zhang Z."/>
            <person name="Crasta O.R."/>
            <person name="Sobral B.W."/>
            <person name="Xu Y."/>
            <person name="Huang S."/>
            <person name="Fei Z."/>
        </authorList>
    </citation>
    <scope>NUCLEOTIDE SEQUENCE [LARGE SCALE GENOMIC DNA]</scope>
    <source>
        <strain evidence="14">cv. 9930</strain>
    </source>
</reference>
<dbReference type="InterPro" id="IPR036093">
    <property type="entry name" value="NAC_dom_sf"/>
</dbReference>
<sequence>MSTVSSSRGLCDEGDWPPGFRFHPTDEELILYYLKFKICGRKLKLDIIRETDVYKWEPDELPGQSKLKTGDRQWFFFSPREHRYPNASRLSRATRYGYWKATGKDRIIQCNSRNVGVKKTLVFYLGRAPNGERTDWVMHEYTLDEDELKRCKNVKDYYALYKLYKKSGPGPKNGEQYGAPFREEDWVDDAGCLEPQVKIVDEVDPVVCERDNGQIQISSEDIEEFMKQMVNDPVLELPLVNGYHQLGSALQVDDKEETASTMIDDYTHEHILPQLDKVCHFSVQPSDLNASFDFTQSGISQLQPFEAEVSSAPKDCEEEGDFLEINDLVGSEPTPVANVNPLGNIPPSELDGLSELDLFHDANMFLRDLGPIAPETVLDPYLNALDVDVADNSNGNWQYDPYQQIQTDNVFWKNNETENAFSIQSNGHSFNQIPESHGQFVTQSNLGVGYESVSSTAAGTREIQSANDGGGSTSWFSSNLWAFVESIPTTPASASENVNRAFERMSSFSRLRLNTLNTLNTNVAVRNPETGARRRTGMNKGFFLFSILGVLCAILWVLIGNVRLSGNFISS</sequence>
<dbReference type="PANTHER" id="PTHR31744:SF216">
    <property type="entry name" value="NAC TRANSCRIPTION FACTOR"/>
    <property type="match status" value="1"/>
</dbReference>
<evidence type="ECO:0000256" key="10">
    <source>
        <dbReference type="ARBA" id="ARBA00023242"/>
    </source>
</evidence>
<organism evidence="13 14">
    <name type="scientific">Cucumis sativus</name>
    <name type="common">Cucumber</name>
    <dbReference type="NCBI Taxonomy" id="3659"/>
    <lineage>
        <taxon>Eukaryota</taxon>
        <taxon>Viridiplantae</taxon>
        <taxon>Streptophyta</taxon>
        <taxon>Embryophyta</taxon>
        <taxon>Tracheophyta</taxon>
        <taxon>Spermatophyta</taxon>
        <taxon>Magnoliopsida</taxon>
        <taxon>eudicotyledons</taxon>
        <taxon>Gunneridae</taxon>
        <taxon>Pentapetalae</taxon>
        <taxon>rosids</taxon>
        <taxon>fabids</taxon>
        <taxon>Cucurbitales</taxon>
        <taxon>Cucurbitaceae</taxon>
        <taxon>Benincaseae</taxon>
        <taxon>Cucumis</taxon>
    </lineage>
</organism>
<dbReference type="AlphaFoldDB" id="A0A0A0K9G3"/>
<reference evidence="13 14" key="4">
    <citation type="journal article" date="2011" name="BMC Genomics">
        <title>RNA-Seq improves annotation of protein-coding genes in the cucumber genome.</title>
        <authorList>
            <person name="Li Z."/>
            <person name="Zhang Z."/>
            <person name="Yan P."/>
            <person name="Huang S."/>
            <person name="Fei Z."/>
            <person name="Lin K."/>
        </authorList>
    </citation>
    <scope>NUCLEOTIDE SEQUENCE [LARGE SCALE GENOMIC DNA]</scope>
    <source>
        <strain evidence="14">cv. 9930</strain>
    </source>
</reference>
<dbReference type="PROSITE" id="PS51005">
    <property type="entry name" value="NAC"/>
    <property type="match status" value="1"/>
</dbReference>
<evidence type="ECO:0000256" key="1">
    <source>
        <dbReference type="ARBA" id="ARBA00004123"/>
    </source>
</evidence>
<dbReference type="STRING" id="3659.A0A0A0K9G3"/>
<protein>
    <recommendedName>
        <fullName evidence="12">NAC domain-containing protein</fullName>
    </recommendedName>
</protein>
<dbReference type="GO" id="GO:0006355">
    <property type="term" value="P:regulation of DNA-templated transcription"/>
    <property type="evidence" value="ECO:0007669"/>
    <property type="project" value="InterPro"/>
</dbReference>
<evidence type="ECO:0000313" key="14">
    <source>
        <dbReference type="Proteomes" id="UP000029981"/>
    </source>
</evidence>
<accession>A0A0A0K9G3</accession>
<evidence type="ECO:0000256" key="2">
    <source>
        <dbReference type="ARBA" id="ARBA00004167"/>
    </source>
</evidence>
<dbReference type="GO" id="GO:0000976">
    <property type="term" value="F:transcription cis-regulatory region binding"/>
    <property type="evidence" value="ECO:0007669"/>
    <property type="project" value="UniProtKB-ARBA"/>
</dbReference>